<dbReference type="PROSITE" id="PS00371">
    <property type="entry name" value="PTS_EIIA_TYPE_1_HIS"/>
    <property type="match status" value="1"/>
</dbReference>
<feature type="transmembrane region" description="Helical" evidence="12">
    <location>
        <begin position="287"/>
        <end position="309"/>
    </location>
</feature>
<dbReference type="Gene3D" id="2.70.70.10">
    <property type="entry name" value="Glucose Permease (Domain IIA)"/>
    <property type="match status" value="1"/>
</dbReference>
<keyword evidence="5" id="KW-0808">Transferase</keyword>
<evidence type="ECO:0000256" key="6">
    <source>
        <dbReference type="ARBA" id="ARBA00022683"/>
    </source>
</evidence>
<feature type="transmembrane region" description="Helical" evidence="12">
    <location>
        <begin position="205"/>
        <end position="227"/>
    </location>
</feature>
<feature type="domain" description="PTS EIIA type-1" evidence="13">
    <location>
        <begin position="509"/>
        <end position="613"/>
    </location>
</feature>
<dbReference type="Pfam" id="PF02378">
    <property type="entry name" value="PTS_EIIC"/>
    <property type="match status" value="1"/>
</dbReference>
<evidence type="ECO:0000256" key="12">
    <source>
        <dbReference type="SAM" id="Phobius"/>
    </source>
</evidence>
<dbReference type="InterPro" id="IPR050558">
    <property type="entry name" value="PTS_Sugar-Specific_Components"/>
</dbReference>
<dbReference type="InterPro" id="IPR001996">
    <property type="entry name" value="PTS_IIB_1"/>
</dbReference>
<dbReference type="NCBIfam" id="TIGR00830">
    <property type="entry name" value="PTBA"/>
    <property type="match status" value="1"/>
</dbReference>
<dbReference type="PANTHER" id="PTHR30175:SF1">
    <property type="entry name" value="PTS SYSTEM ARBUTIN-, CELLOBIOSE-, AND SALICIN-SPECIFIC EIIBC COMPONENT-RELATED"/>
    <property type="match status" value="1"/>
</dbReference>
<evidence type="ECO:0000256" key="1">
    <source>
        <dbReference type="ARBA" id="ARBA00004651"/>
    </source>
</evidence>
<dbReference type="PROSITE" id="PS51098">
    <property type="entry name" value="PTS_EIIB_TYPE_1"/>
    <property type="match status" value="1"/>
</dbReference>
<evidence type="ECO:0000259" key="15">
    <source>
        <dbReference type="PROSITE" id="PS51103"/>
    </source>
</evidence>
<keyword evidence="10 12" id="KW-0472">Membrane</keyword>
<keyword evidence="9 12" id="KW-1133">Transmembrane helix</keyword>
<accession>A0ABY2J7Z6</accession>
<evidence type="ECO:0000256" key="10">
    <source>
        <dbReference type="ARBA" id="ARBA00023136"/>
    </source>
</evidence>
<feature type="active site" description="Phosphocysteine intermediate; for EIIB activity" evidence="11">
    <location>
        <position position="30"/>
    </location>
</feature>
<dbReference type="PANTHER" id="PTHR30175">
    <property type="entry name" value="PHOSPHOTRANSFERASE SYSTEM TRANSPORT PROTEIN"/>
    <property type="match status" value="1"/>
</dbReference>
<feature type="domain" description="PTS EIIB type-1" evidence="14">
    <location>
        <begin position="8"/>
        <end position="90"/>
    </location>
</feature>
<feature type="transmembrane region" description="Helical" evidence="12">
    <location>
        <begin position="111"/>
        <end position="136"/>
    </location>
</feature>
<evidence type="ECO:0000313" key="16">
    <source>
        <dbReference type="EMBL" id="TFD01065.1"/>
    </source>
</evidence>
<dbReference type="InterPro" id="IPR011297">
    <property type="entry name" value="PTS_IIABC_b_glu"/>
</dbReference>
<organism evidence="16 17">
    <name type="scientific">Cryobacterium breve</name>
    <dbReference type="NCBI Taxonomy" id="1259258"/>
    <lineage>
        <taxon>Bacteria</taxon>
        <taxon>Bacillati</taxon>
        <taxon>Actinomycetota</taxon>
        <taxon>Actinomycetes</taxon>
        <taxon>Micrococcales</taxon>
        <taxon>Microbacteriaceae</taxon>
        <taxon>Cryobacterium</taxon>
    </lineage>
</organism>
<keyword evidence="4" id="KW-0762">Sugar transport</keyword>
<keyword evidence="6" id="KW-0598">Phosphotransferase system</keyword>
<evidence type="ECO:0000259" key="14">
    <source>
        <dbReference type="PROSITE" id="PS51098"/>
    </source>
</evidence>
<dbReference type="Proteomes" id="UP000298355">
    <property type="component" value="Unassembled WGS sequence"/>
</dbReference>
<evidence type="ECO:0000313" key="17">
    <source>
        <dbReference type="Proteomes" id="UP000298355"/>
    </source>
</evidence>
<name>A0ABY2J7Z6_9MICO</name>
<dbReference type="Gene3D" id="3.30.1360.60">
    <property type="entry name" value="Glucose permease domain IIB"/>
    <property type="match status" value="1"/>
</dbReference>
<dbReference type="InterPro" id="IPR036878">
    <property type="entry name" value="Glu_permease_IIB"/>
</dbReference>
<dbReference type="InterPro" id="IPR011055">
    <property type="entry name" value="Dup_hybrid_motif"/>
</dbReference>
<dbReference type="Pfam" id="PF00367">
    <property type="entry name" value="PTS_EIIB"/>
    <property type="match status" value="1"/>
</dbReference>
<keyword evidence="2" id="KW-0813">Transport</keyword>
<dbReference type="SUPFAM" id="SSF55604">
    <property type="entry name" value="Glucose permease domain IIB"/>
    <property type="match status" value="1"/>
</dbReference>
<evidence type="ECO:0000256" key="11">
    <source>
        <dbReference type="PROSITE-ProRule" id="PRU00421"/>
    </source>
</evidence>
<evidence type="ECO:0000256" key="8">
    <source>
        <dbReference type="ARBA" id="ARBA00022777"/>
    </source>
</evidence>
<evidence type="ECO:0000256" key="4">
    <source>
        <dbReference type="ARBA" id="ARBA00022597"/>
    </source>
</evidence>
<evidence type="ECO:0000259" key="13">
    <source>
        <dbReference type="PROSITE" id="PS51093"/>
    </source>
</evidence>
<dbReference type="PROSITE" id="PS51093">
    <property type="entry name" value="PTS_EIIA_TYPE_1"/>
    <property type="match status" value="1"/>
</dbReference>
<dbReference type="CDD" id="cd00212">
    <property type="entry name" value="PTS_IIB_glc"/>
    <property type="match status" value="1"/>
</dbReference>
<dbReference type="InterPro" id="IPR013013">
    <property type="entry name" value="PTS_EIIC_1"/>
</dbReference>
<protein>
    <submittedName>
        <fullName evidence="16">PTS beta-glucoside transporter subunit EIIBCA</fullName>
    </submittedName>
</protein>
<evidence type="ECO:0000256" key="5">
    <source>
        <dbReference type="ARBA" id="ARBA00022679"/>
    </source>
</evidence>
<keyword evidence="7 12" id="KW-0812">Transmembrane</keyword>
<sequence length="646" mass="68345">MATVRDYPKLGRDIIDLVGGEKNIDQATRCATRLRLVLSSTPPNAKARIAALPGVITVVESGGQFQVVIGTHVGEVYDAVAQELKLENRADAGAGPKLSIVSRVIATMSAVFAPFVYILAAAGLLQGALIVISMVWPGFTETGSDEVFSFMSWTPFTFLPILIAITASQYFKTNMLVAVLCCAAIMNPTWNEMAARISSGETITLFGMALSPTTYTSSVLPPLFLVWLLSYLERFLNKHLTGVGRSILVPLICLVLLVPLTLLSIGPVTSATAMGIATGYNWLSADLPILAGALIGGFWQLAVVFGIHWGITPVVLANFEQYQSDSFQAFQTAAVIAQVGAVAGVFFKTRNRELKRVAGSAAIPGLFGITEPAIYGVTLRLKKPFLLACVAGAAGAIVIALFGSRYYAYAGLPGPLTIVNAYQPGTTSLLGEIIGCLVAFFGAMVLVIVFGFKDPVIELDAEIHEPGTPLSSAVLTREAYTEMVAAAGSRTSIASPVTGKVVPMSEVPDPVFSTGAMGAGVAIAPTDSRIYAPFDGTVVVVMPSKHALGLISDDGVELLIHVGIDTVKLNGEHFTVHTHTNAKVKKGDLLLEFDHEGISRAGYSLLTPVIVTNSQDFDDVLPYPRTEVTHGEELATAVKATVSIAE</sequence>
<dbReference type="EMBL" id="SOGJ01000007">
    <property type="protein sequence ID" value="TFD01065.1"/>
    <property type="molecule type" value="Genomic_DNA"/>
</dbReference>
<keyword evidence="8" id="KW-0418">Kinase</keyword>
<feature type="transmembrane region" description="Helical" evidence="12">
    <location>
        <begin position="385"/>
        <end position="409"/>
    </location>
</feature>
<evidence type="ECO:0000256" key="3">
    <source>
        <dbReference type="ARBA" id="ARBA00022475"/>
    </source>
</evidence>
<evidence type="ECO:0000256" key="9">
    <source>
        <dbReference type="ARBA" id="ARBA00022989"/>
    </source>
</evidence>
<feature type="domain" description="PTS EIIC type-1" evidence="15">
    <location>
        <begin position="99"/>
        <end position="466"/>
    </location>
</feature>
<proteinExistence type="predicted"/>
<reference evidence="16 17" key="1">
    <citation type="submission" date="2019-03" db="EMBL/GenBank/DDBJ databases">
        <title>Genomics of glacier-inhabiting Cryobacterium strains.</title>
        <authorList>
            <person name="Liu Q."/>
            <person name="Xin Y.-H."/>
        </authorList>
    </citation>
    <scope>NUCLEOTIDE SEQUENCE [LARGE SCALE GENOMIC DNA]</scope>
    <source>
        <strain evidence="16 17">TMT4-23</strain>
    </source>
</reference>
<dbReference type="NCBIfam" id="TIGR01995">
    <property type="entry name" value="PTS-II-ABC-beta"/>
    <property type="match status" value="1"/>
</dbReference>
<keyword evidence="3" id="KW-1003">Cell membrane</keyword>
<dbReference type="SUPFAM" id="SSF51261">
    <property type="entry name" value="Duplicated hybrid motif"/>
    <property type="match status" value="1"/>
</dbReference>
<gene>
    <name evidence="16" type="ORF">E3O65_01865</name>
</gene>
<comment type="subcellular location">
    <subcellularLocation>
        <location evidence="1">Cell membrane</location>
        <topology evidence="1">Multi-pass membrane protein</topology>
    </subcellularLocation>
</comment>
<keyword evidence="17" id="KW-1185">Reference proteome</keyword>
<feature type="transmembrane region" description="Helical" evidence="12">
    <location>
        <begin position="247"/>
        <end position="266"/>
    </location>
</feature>
<evidence type="ECO:0000256" key="7">
    <source>
        <dbReference type="ARBA" id="ARBA00022692"/>
    </source>
</evidence>
<dbReference type="Pfam" id="PF00358">
    <property type="entry name" value="PTS_EIIA_1"/>
    <property type="match status" value="1"/>
</dbReference>
<dbReference type="InterPro" id="IPR001127">
    <property type="entry name" value="PTS_EIIA_1_perm"/>
</dbReference>
<comment type="caution">
    <text evidence="16">The sequence shown here is derived from an EMBL/GenBank/DDBJ whole genome shotgun (WGS) entry which is preliminary data.</text>
</comment>
<feature type="transmembrane region" description="Helical" evidence="12">
    <location>
        <begin position="329"/>
        <end position="347"/>
    </location>
</feature>
<dbReference type="PROSITE" id="PS51103">
    <property type="entry name" value="PTS_EIIC_TYPE_1"/>
    <property type="match status" value="1"/>
</dbReference>
<dbReference type="RefSeq" id="WP_134362059.1">
    <property type="nucleotide sequence ID" value="NZ_SOGJ01000007.1"/>
</dbReference>
<dbReference type="InterPro" id="IPR003352">
    <property type="entry name" value="PTS_EIIC"/>
</dbReference>
<evidence type="ECO:0000256" key="2">
    <source>
        <dbReference type="ARBA" id="ARBA00022448"/>
    </source>
</evidence>
<feature type="transmembrane region" description="Helical" evidence="12">
    <location>
        <begin position="429"/>
        <end position="452"/>
    </location>
</feature>
<dbReference type="InterPro" id="IPR018113">
    <property type="entry name" value="PTrfase_EIIB_Cys"/>
</dbReference>